<gene>
    <name evidence="3" type="ORF">MNOR_LOCUS28387</name>
</gene>
<keyword evidence="2" id="KW-0732">Signal</keyword>
<feature type="non-terminal residue" evidence="3">
    <location>
        <position position="123"/>
    </location>
</feature>
<evidence type="ECO:0000256" key="1">
    <source>
        <dbReference type="SAM" id="MobiDB-lite"/>
    </source>
</evidence>
<proteinExistence type="predicted"/>
<evidence type="ECO:0000313" key="3">
    <source>
        <dbReference type="EMBL" id="CAL4139162.1"/>
    </source>
</evidence>
<keyword evidence="4" id="KW-1185">Reference proteome</keyword>
<comment type="caution">
    <text evidence="3">The sequence shown here is derived from an EMBL/GenBank/DDBJ whole genome shotgun (WGS) entry which is preliminary data.</text>
</comment>
<dbReference type="EMBL" id="CAXKWB010031234">
    <property type="protein sequence ID" value="CAL4139162.1"/>
    <property type="molecule type" value="Genomic_DNA"/>
</dbReference>
<feature type="chain" id="PRO_5043416197" evidence="2">
    <location>
        <begin position="16"/>
        <end position="123"/>
    </location>
</feature>
<feature type="non-terminal residue" evidence="3">
    <location>
        <position position="1"/>
    </location>
</feature>
<protein>
    <submittedName>
        <fullName evidence="3">Uncharacterized protein</fullName>
    </submittedName>
</protein>
<evidence type="ECO:0000313" key="4">
    <source>
        <dbReference type="Proteomes" id="UP001497623"/>
    </source>
</evidence>
<dbReference type="Proteomes" id="UP001497623">
    <property type="component" value="Unassembled WGS sequence"/>
</dbReference>
<evidence type="ECO:0000256" key="2">
    <source>
        <dbReference type="SAM" id="SignalP"/>
    </source>
</evidence>
<reference evidence="3 4" key="1">
    <citation type="submission" date="2024-05" db="EMBL/GenBank/DDBJ databases">
        <authorList>
            <person name="Wallberg A."/>
        </authorList>
    </citation>
    <scope>NUCLEOTIDE SEQUENCE [LARGE SCALE GENOMIC DNA]</scope>
</reference>
<dbReference type="AlphaFoldDB" id="A0AAV2RT45"/>
<sequence length="123" mass="14124">QLPILLFVLLALASAEPHFKKSRRPSYRPATHRTYHTASQPSYRPQPVTYRKAQVHHSPPSYHKAQPQTYGHHSPPSYHKAQPHTYGHHSPPSYHKAQPQTYGHQSPVSYHKTQPQKGYVKGH</sequence>
<feature type="signal peptide" evidence="2">
    <location>
        <begin position="1"/>
        <end position="15"/>
    </location>
</feature>
<feature type="compositionally biased region" description="Basic residues" evidence="1">
    <location>
        <begin position="20"/>
        <end position="35"/>
    </location>
</feature>
<feature type="compositionally biased region" description="Polar residues" evidence="1">
    <location>
        <begin position="98"/>
        <end position="116"/>
    </location>
</feature>
<accession>A0AAV2RT45</accession>
<name>A0AAV2RT45_MEGNR</name>
<feature type="region of interest" description="Disordered" evidence="1">
    <location>
        <begin position="18"/>
        <end position="123"/>
    </location>
</feature>
<organism evidence="3 4">
    <name type="scientific">Meganyctiphanes norvegica</name>
    <name type="common">Northern krill</name>
    <name type="synonym">Thysanopoda norvegica</name>
    <dbReference type="NCBI Taxonomy" id="48144"/>
    <lineage>
        <taxon>Eukaryota</taxon>
        <taxon>Metazoa</taxon>
        <taxon>Ecdysozoa</taxon>
        <taxon>Arthropoda</taxon>
        <taxon>Crustacea</taxon>
        <taxon>Multicrustacea</taxon>
        <taxon>Malacostraca</taxon>
        <taxon>Eumalacostraca</taxon>
        <taxon>Eucarida</taxon>
        <taxon>Euphausiacea</taxon>
        <taxon>Euphausiidae</taxon>
        <taxon>Meganyctiphanes</taxon>
    </lineage>
</organism>